<dbReference type="Gene3D" id="3.40.50.300">
    <property type="entry name" value="P-loop containing nucleotide triphosphate hydrolases"/>
    <property type="match status" value="1"/>
</dbReference>
<dbReference type="InterPro" id="IPR027417">
    <property type="entry name" value="P-loop_NTPase"/>
</dbReference>
<comment type="caution">
    <text evidence="2">The sequence shown here is derived from an EMBL/GenBank/DDBJ whole genome shotgun (WGS) entry which is preliminary data.</text>
</comment>
<reference evidence="2 3" key="1">
    <citation type="submission" date="2019-08" db="EMBL/GenBank/DDBJ databases">
        <title>In-depth cultivation of the pig gut microbiome towards novel bacterial diversity and tailored functional studies.</title>
        <authorList>
            <person name="Wylensek D."/>
            <person name="Hitch T.C.A."/>
            <person name="Clavel T."/>
        </authorList>
    </citation>
    <scope>NUCLEOTIDE SEQUENCE [LARGE SCALE GENOMIC DNA]</scope>
    <source>
        <strain evidence="2 3">WCA-693-APC-5D-A</strain>
    </source>
</reference>
<evidence type="ECO:0000313" key="3">
    <source>
        <dbReference type="Proteomes" id="UP000433181"/>
    </source>
</evidence>
<dbReference type="GO" id="GO:0016887">
    <property type="term" value="F:ATP hydrolysis activity"/>
    <property type="evidence" value="ECO:0007669"/>
    <property type="project" value="InterPro"/>
</dbReference>
<gene>
    <name evidence="2" type="ORF">FYJ84_02050</name>
</gene>
<dbReference type="InterPro" id="IPR051396">
    <property type="entry name" value="Bact_Antivir_Def_Nuclease"/>
</dbReference>
<keyword evidence="3" id="KW-1185">Reference proteome</keyword>
<accession>A0A6I2U8D9</accession>
<dbReference type="PANTHER" id="PTHR43581:SF4">
    <property type="entry name" value="ATP_GTP PHOSPHATASE"/>
    <property type="match status" value="1"/>
</dbReference>
<dbReference type="PANTHER" id="PTHR43581">
    <property type="entry name" value="ATP/GTP PHOSPHATASE"/>
    <property type="match status" value="1"/>
</dbReference>
<dbReference type="EMBL" id="VUNR01000003">
    <property type="protein sequence ID" value="MSU07773.1"/>
    <property type="molecule type" value="Genomic_DNA"/>
</dbReference>
<dbReference type="InterPro" id="IPR003959">
    <property type="entry name" value="ATPase_AAA_core"/>
</dbReference>
<sequence>MTMGSAINPVANIHIKHCNIGAYKGLQNIELRDLNVINVLTGNNNSGKTSILELLETLEDPENIYRWYAGVRFWNARYRSSQVFDGIRLLFPIDSQEYKILYSFMEASGDEHSIELHADIEERKFSSEQIYQINKKYGIFPDESDSGYIIDGKCMNLTSSIDGKQNDTVTIYDFQGDLLRRIVEKKIVFFKTLYLSTVAHVSHRFSLSDILRDAEMHQSLVDLLKIFDANIKNITIINERPVEYGFVLDNCNEAIPISSFGDGMKKTIILAAYLLQAKDGILLVDEFETAIHTSAMDEVFAWMAEAALRLNVQIFMTSHSEEAINKLLRIGYKEYINVYTLYKHEGINYVRRLAGEEAIHATDTLRLDLR</sequence>
<dbReference type="Proteomes" id="UP000433181">
    <property type="component" value="Unassembled WGS sequence"/>
</dbReference>
<dbReference type="AlphaFoldDB" id="A0A6I2U8D9"/>
<evidence type="ECO:0000313" key="2">
    <source>
        <dbReference type="EMBL" id="MSU07773.1"/>
    </source>
</evidence>
<feature type="domain" description="ATPase AAA-type core" evidence="1">
    <location>
        <begin position="204"/>
        <end position="323"/>
    </location>
</feature>
<dbReference type="GO" id="GO:0005524">
    <property type="term" value="F:ATP binding"/>
    <property type="evidence" value="ECO:0007669"/>
    <property type="project" value="InterPro"/>
</dbReference>
<name>A0A6I2U8D9_9FIRM</name>
<dbReference type="GeneID" id="96777690"/>
<dbReference type="Pfam" id="PF13304">
    <property type="entry name" value="AAA_21"/>
    <property type="match status" value="1"/>
</dbReference>
<dbReference type="SUPFAM" id="SSF52540">
    <property type="entry name" value="P-loop containing nucleoside triphosphate hydrolases"/>
    <property type="match status" value="1"/>
</dbReference>
<dbReference type="RefSeq" id="WP_154405650.1">
    <property type="nucleotide sequence ID" value="NZ_VUNR01000003.1"/>
</dbReference>
<evidence type="ECO:0000259" key="1">
    <source>
        <dbReference type="Pfam" id="PF13304"/>
    </source>
</evidence>
<proteinExistence type="predicted"/>
<organism evidence="2 3">
    <name type="scientific">Anaerovibrio slackiae</name>
    <dbReference type="NCBI Taxonomy" id="2652309"/>
    <lineage>
        <taxon>Bacteria</taxon>
        <taxon>Bacillati</taxon>
        <taxon>Bacillota</taxon>
        <taxon>Negativicutes</taxon>
        <taxon>Selenomonadales</taxon>
        <taxon>Selenomonadaceae</taxon>
        <taxon>Anaerovibrio</taxon>
    </lineage>
</organism>
<protein>
    <submittedName>
        <fullName evidence="2">AAA family ATPase</fullName>
    </submittedName>
</protein>